<evidence type="ECO:0000313" key="3">
    <source>
        <dbReference type="EMBL" id="MCV3213450.1"/>
    </source>
</evidence>
<proteinExistence type="predicted"/>
<dbReference type="EMBL" id="JAOWRF010000115">
    <property type="protein sequence ID" value="MCV3213450.1"/>
    <property type="molecule type" value="Genomic_DNA"/>
</dbReference>
<accession>A0ABT3AXJ5</accession>
<name>A0ABT3AXJ5_9CYAN</name>
<evidence type="ECO:0000256" key="1">
    <source>
        <dbReference type="SAM" id="Coils"/>
    </source>
</evidence>
<keyword evidence="1" id="KW-0175">Coiled coil</keyword>
<evidence type="ECO:0000256" key="2">
    <source>
        <dbReference type="SAM" id="MobiDB-lite"/>
    </source>
</evidence>
<dbReference type="RefSeq" id="WP_263744963.1">
    <property type="nucleotide sequence ID" value="NZ_JAOWRF010000115.1"/>
</dbReference>
<reference evidence="3 4" key="1">
    <citation type="submission" date="2022-10" db="EMBL/GenBank/DDBJ databases">
        <title>Identification of biosynthetic pathway for the production of the potent trypsin inhibitor radiosumin.</title>
        <authorList>
            <person name="Fewer D.P."/>
            <person name="Delbaje E."/>
            <person name="Ouyang X."/>
            <person name="Agostino P.D."/>
            <person name="Wahlsten M."/>
            <person name="Jokela J."/>
            <person name="Permi P."/>
            <person name="Haapaniemi E."/>
            <person name="Koistinen H."/>
        </authorList>
    </citation>
    <scope>NUCLEOTIDE SEQUENCE [LARGE SCALE GENOMIC DNA]</scope>
    <source>
        <strain evidence="3 4">NIES-515</strain>
    </source>
</reference>
<keyword evidence="4" id="KW-1185">Reference proteome</keyword>
<organism evidence="3 4">
    <name type="scientific">Plectonema radiosum NIES-515</name>
    <dbReference type="NCBI Taxonomy" id="2986073"/>
    <lineage>
        <taxon>Bacteria</taxon>
        <taxon>Bacillati</taxon>
        <taxon>Cyanobacteriota</taxon>
        <taxon>Cyanophyceae</taxon>
        <taxon>Oscillatoriophycideae</taxon>
        <taxon>Oscillatoriales</taxon>
        <taxon>Microcoleaceae</taxon>
        <taxon>Plectonema</taxon>
    </lineage>
</organism>
<sequence>MSRRTVDARNCVEFYTWQRSIEKRSRNALQPAAPSLNFMELLKYTTKNKRIRQLEKQVLELQKHIEALTIYLDQSHEMLLRCSPRLARSLERDWREFRVQRGLDMSEEINPPPKSKQPKPMYKSLPLLPRPDALLTRDANGRVVALRDRPNKA</sequence>
<comment type="caution">
    <text evidence="3">The sequence shown here is derived from an EMBL/GenBank/DDBJ whole genome shotgun (WGS) entry which is preliminary data.</text>
</comment>
<feature type="region of interest" description="Disordered" evidence="2">
    <location>
        <begin position="105"/>
        <end position="127"/>
    </location>
</feature>
<evidence type="ECO:0000313" key="4">
    <source>
        <dbReference type="Proteomes" id="UP001526143"/>
    </source>
</evidence>
<gene>
    <name evidence="3" type="ORF">OGM63_07900</name>
</gene>
<protein>
    <submittedName>
        <fullName evidence="3">Uncharacterized protein</fullName>
    </submittedName>
</protein>
<feature type="coiled-coil region" evidence="1">
    <location>
        <begin position="44"/>
        <end position="71"/>
    </location>
</feature>
<dbReference type="Proteomes" id="UP001526143">
    <property type="component" value="Unassembled WGS sequence"/>
</dbReference>